<feature type="region of interest" description="Disordered" evidence="3">
    <location>
        <begin position="156"/>
        <end position="175"/>
    </location>
</feature>
<sequence length="637" mass="75775">MLNDSSSSDDSDSSADSSDTEILNQKKVQKQIIAQNQIQKNKNDGQLIKKSAKDFKPEIQIMNPQQEFEQKKNDWKEIFINQTQNSKLVQERKEKKQEKKQQYLQFKKDKEQEKKLKKQQNLQQQLNENNKNQNKNQIKQQNEEQKQNETDDDLFIAKSSDKINVPKGNRNFDPYKLDQQRENKIQQQNNENKIQNKQDQFQKQQQQQNNQGGEVGPQLPYMKIDLKKLKTYNSDKNFFDLNDYIMYKIAEFDEESFKAYLSEWKTGRIISADDGNKKELIIKVNRRDEIVEEYAFNEIWINADKIDDQRLQWIKQNQETLKNQNGQTNESQEKIQDLQEQKKSNEVEKDKQQNNESKQQSIIKQSQNYRKTPQTGIMSALQHLQNKSLQQQQQQNSNTTNQPSKQVLESKDYLISRQTNYYFSDKNFYKDKYLMSHTVKSQDDGYIDMTIITNFPKIKNKEVSFQFYKQSLNDFIDNKFNLDRSQNVNKVNFEIKGDKIRKKNLQRKRICIPVDYDLEKVEQEQKQQQQQNLGQNGKNQQNGNEQKQTNINQQNKQIKEDQDIEKQSTAEKSASFISDDNEIQKIIEQKKNQLEQQSQQQQNNDTNENLIEEENNDQKQIDKQNKNNEPSINYNDI</sequence>
<evidence type="ECO:0000256" key="1">
    <source>
        <dbReference type="ARBA" id="ARBA00022884"/>
    </source>
</evidence>
<comment type="caution">
    <text evidence="5">The sequence shown here is derived from an EMBL/GenBank/DDBJ whole genome shotgun (WGS) entry which is preliminary data.</text>
</comment>
<dbReference type="Pfam" id="PF05383">
    <property type="entry name" value="La"/>
    <property type="match status" value="1"/>
</dbReference>
<reference evidence="5 6" key="1">
    <citation type="journal article" date="2015" name="Sci. Rep.">
        <title>Genome of the facultative scuticociliatosis pathogen Pseudocohnilembus persalinus provides insight into its virulence through horizontal gene transfer.</title>
        <authorList>
            <person name="Xiong J."/>
            <person name="Wang G."/>
            <person name="Cheng J."/>
            <person name="Tian M."/>
            <person name="Pan X."/>
            <person name="Warren A."/>
            <person name="Jiang C."/>
            <person name="Yuan D."/>
            <person name="Miao W."/>
        </authorList>
    </citation>
    <scope>NUCLEOTIDE SEQUENCE [LARGE SCALE GENOMIC DNA]</scope>
    <source>
        <strain evidence="5">36N120E</strain>
    </source>
</reference>
<feature type="region of interest" description="Disordered" evidence="3">
    <location>
        <begin position="523"/>
        <end position="637"/>
    </location>
</feature>
<feature type="compositionally biased region" description="Basic and acidic residues" evidence="3">
    <location>
        <begin position="582"/>
        <end position="593"/>
    </location>
</feature>
<evidence type="ECO:0000313" key="5">
    <source>
        <dbReference type="EMBL" id="KRX02288.1"/>
    </source>
</evidence>
<feature type="compositionally biased region" description="Basic and acidic residues" evidence="3">
    <location>
        <begin position="557"/>
        <end position="569"/>
    </location>
</feature>
<feature type="region of interest" description="Disordered" evidence="3">
    <location>
        <begin position="1"/>
        <end position="151"/>
    </location>
</feature>
<dbReference type="AlphaFoldDB" id="A0A0V0QJW2"/>
<feature type="compositionally biased region" description="Low complexity" evidence="3">
    <location>
        <begin position="357"/>
        <end position="367"/>
    </location>
</feature>
<feature type="domain" description="HTH La-type RNA-binding" evidence="4">
    <location>
        <begin position="405"/>
        <end position="499"/>
    </location>
</feature>
<name>A0A0V0QJW2_PSEPJ</name>
<feature type="compositionally biased region" description="Basic and acidic residues" evidence="3">
    <location>
        <begin position="68"/>
        <end position="77"/>
    </location>
</feature>
<evidence type="ECO:0000259" key="4">
    <source>
        <dbReference type="PROSITE" id="PS50961"/>
    </source>
</evidence>
<accession>A0A0V0QJW2</accession>
<dbReference type="InterPro" id="IPR036390">
    <property type="entry name" value="WH_DNA-bd_sf"/>
</dbReference>
<gene>
    <name evidence="5" type="ORF">PPERSA_04910</name>
</gene>
<feature type="compositionally biased region" description="Basic and acidic residues" evidence="3">
    <location>
        <begin position="616"/>
        <end position="626"/>
    </location>
</feature>
<keyword evidence="6" id="KW-1185">Reference proteome</keyword>
<evidence type="ECO:0000256" key="2">
    <source>
        <dbReference type="PROSITE-ProRule" id="PRU00332"/>
    </source>
</evidence>
<proteinExistence type="predicted"/>
<dbReference type="GO" id="GO:0003723">
    <property type="term" value="F:RNA binding"/>
    <property type="evidence" value="ECO:0007669"/>
    <property type="project" value="UniProtKB-UniRule"/>
</dbReference>
<evidence type="ECO:0000256" key="3">
    <source>
        <dbReference type="SAM" id="MobiDB-lite"/>
    </source>
</evidence>
<dbReference type="InterPro" id="IPR036388">
    <property type="entry name" value="WH-like_DNA-bd_sf"/>
</dbReference>
<feature type="region of interest" description="Disordered" evidence="3">
    <location>
        <begin position="384"/>
        <end position="408"/>
    </location>
</feature>
<dbReference type="PROSITE" id="PS50961">
    <property type="entry name" value="HTH_LA"/>
    <property type="match status" value="1"/>
</dbReference>
<dbReference type="OrthoDB" id="307741at2759"/>
<feature type="compositionally biased region" description="Basic and acidic residues" evidence="3">
    <location>
        <begin position="89"/>
        <end position="114"/>
    </location>
</feature>
<feature type="compositionally biased region" description="Polar residues" evidence="3">
    <location>
        <begin position="627"/>
        <end position="637"/>
    </location>
</feature>
<feature type="compositionally biased region" description="Low complexity" evidence="3">
    <location>
        <begin position="384"/>
        <end position="406"/>
    </location>
</feature>
<protein>
    <recommendedName>
        <fullName evidence="4">HTH La-type RNA-binding domain-containing protein</fullName>
    </recommendedName>
</protein>
<dbReference type="SUPFAM" id="SSF46785">
    <property type="entry name" value="Winged helix' DNA-binding domain"/>
    <property type="match status" value="1"/>
</dbReference>
<dbReference type="OMA" id="NDGLWMI"/>
<feature type="region of interest" description="Disordered" evidence="3">
    <location>
        <begin position="193"/>
        <end position="218"/>
    </location>
</feature>
<dbReference type="Gene3D" id="1.10.10.10">
    <property type="entry name" value="Winged helix-like DNA-binding domain superfamily/Winged helix DNA-binding domain"/>
    <property type="match status" value="1"/>
</dbReference>
<feature type="compositionally biased region" description="Low complexity" evidence="3">
    <location>
        <begin position="594"/>
        <end position="609"/>
    </location>
</feature>
<dbReference type="InterPro" id="IPR006630">
    <property type="entry name" value="La_HTH"/>
</dbReference>
<feature type="compositionally biased region" description="Low complexity" evidence="3">
    <location>
        <begin position="193"/>
        <end position="211"/>
    </location>
</feature>
<dbReference type="EMBL" id="LDAU01000156">
    <property type="protein sequence ID" value="KRX02288.1"/>
    <property type="molecule type" value="Genomic_DNA"/>
</dbReference>
<evidence type="ECO:0000313" key="6">
    <source>
        <dbReference type="Proteomes" id="UP000054937"/>
    </source>
</evidence>
<feature type="compositionally biased region" description="Basic and acidic residues" evidence="3">
    <location>
        <begin position="331"/>
        <end position="353"/>
    </location>
</feature>
<organism evidence="5 6">
    <name type="scientific">Pseudocohnilembus persalinus</name>
    <name type="common">Ciliate</name>
    <dbReference type="NCBI Taxonomy" id="266149"/>
    <lineage>
        <taxon>Eukaryota</taxon>
        <taxon>Sar</taxon>
        <taxon>Alveolata</taxon>
        <taxon>Ciliophora</taxon>
        <taxon>Intramacronucleata</taxon>
        <taxon>Oligohymenophorea</taxon>
        <taxon>Scuticociliatia</taxon>
        <taxon>Philasterida</taxon>
        <taxon>Pseudocohnilembidae</taxon>
        <taxon>Pseudocohnilembus</taxon>
    </lineage>
</organism>
<feature type="compositionally biased region" description="Low complexity" evidence="3">
    <location>
        <begin position="526"/>
        <end position="556"/>
    </location>
</feature>
<keyword evidence="1 2" id="KW-0694">RNA-binding</keyword>
<feature type="compositionally biased region" description="Low complexity" evidence="3">
    <location>
        <begin position="30"/>
        <end position="40"/>
    </location>
</feature>
<feature type="region of interest" description="Disordered" evidence="3">
    <location>
        <begin position="322"/>
        <end position="370"/>
    </location>
</feature>
<dbReference type="InParanoid" id="A0A0V0QJW2"/>
<dbReference type="Proteomes" id="UP000054937">
    <property type="component" value="Unassembled WGS sequence"/>
</dbReference>
<feature type="compositionally biased region" description="Low complexity" evidence="3">
    <location>
        <begin position="119"/>
        <end position="140"/>
    </location>
</feature>